<evidence type="ECO:0000313" key="2">
    <source>
        <dbReference type="EMBL" id="SOD97474.1"/>
    </source>
</evidence>
<reference evidence="3" key="1">
    <citation type="submission" date="2017-09" db="EMBL/GenBank/DDBJ databases">
        <authorList>
            <person name="Varghese N."/>
            <person name="Submissions S."/>
        </authorList>
    </citation>
    <scope>NUCLEOTIDE SEQUENCE [LARGE SCALE GENOMIC DNA]</scope>
    <source>
        <strain evidence="3">DSM 44270</strain>
    </source>
</reference>
<dbReference type="Proteomes" id="UP000219482">
    <property type="component" value="Unassembled WGS sequence"/>
</dbReference>
<feature type="compositionally biased region" description="Low complexity" evidence="1">
    <location>
        <begin position="227"/>
        <end position="247"/>
    </location>
</feature>
<dbReference type="SUPFAM" id="SSF54060">
    <property type="entry name" value="His-Me finger endonucleases"/>
    <property type="match status" value="1"/>
</dbReference>
<protein>
    <submittedName>
        <fullName evidence="2">Recombination endonuclease VII</fullName>
    </submittedName>
</protein>
<dbReference type="InterPro" id="IPR044925">
    <property type="entry name" value="His-Me_finger_sf"/>
</dbReference>
<dbReference type="Pfam" id="PF02945">
    <property type="entry name" value="Endonuclease_7"/>
    <property type="match status" value="1"/>
</dbReference>
<evidence type="ECO:0000256" key="1">
    <source>
        <dbReference type="SAM" id="MobiDB-lite"/>
    </source>
</evidence>
<dbReference type="RefSeq" id="WP_097183296.1">
    <property type="nucleotide sequence ID" value="NZ_OCNK01000002.1"/>
</dbReference>
<keyword evidence="2" id="KW-0378">Hydrolase</keyword>
<dbReference type="AlphaFoldDB" id="A0A286GR88"/>
<name>A0A286GR88_9ACTN</name>
<dbReference type="OrthoDB" id="581550at2"/>
<dbReference type="EMBL" id="OCNK01000002">
    <property type="protein sequence ID" value="SOD97474.1"/>
    <property type="molecule type" value="Genomic_DNA"/>
</dbReference>
<keyword evidence="3" id="KW-1185">Reference proteome</keyword>
<proteinExistence type="predicted"/>
<sequence length="254" mass="27701">MALKYCKDCDDYRPLAHFSRNARTRDGLAFYCREHLAERALRSREARRTRPRVQRRPAEEVAVPDGHKWCGDCDRVLPVDDFVRTVASATGFGSYCKPCHNARGKRAKDKVGGSRTYHLTRRYGITAAEADHMLRNQGGLCAICRAAPAVHVDHDHATGAVRALLCFNCNGGLGQFKDDPDVLRAAAEYVRFHTLSQRVIALAAAAGLGPVRPVRPGEPPVGSQRRPGAPGTSTRSTGRSSGARRQTQAGEADG</sequence>
<dbReference type="GO" id="GO:0004519">
    <property type="term" value="F:endonuclease activity"/>
    <property type="evidence" value="ECO:0007669"/>
    <property type="project" value="UniProtKB-KW"/>
</dbReference>
<organism evidence="2 3">
    <name type="scientific">Blastococcus haudaquaticus</name>
    <dbReference type="NCBI Taxonomy" id="1938745"/>
    <lineage>
        <taxon>Bacteria</taxon>
        <taxon>Bacillati</taxon>
        <taxon>Actinomycetota</taxon>
        <taxon>Actinomycetes</taxon>
        <taxon>Geodermatophilales</taxon>
        <taxon>Geodermatophilaceae</taxon>
        <taxon>Blastococcus</taxon>
    </lineage>
</organism>
<keyword evidence="2" id="KW-0255">Endonuclease</keyword>
<accession>A0A286GR88</accession>
<feature type="region of interest" description="Disordered" evidence="1">
    <location>
        <begin position="209"/>
        <end position="254"/>
    </location>
</feature>
<dbReference type="Gene3D" id="3.40.1800.10">
    <property type="entry name" value="His-Me finger endonucleases"/>
    <property type="match status" value="1"/>
</dbReference>
<keyword evidence="2" id="KW-0540">Nuclease</keyword>
<gene>
    <name evidence="2" type="ORF">SAMN06272739_1499</name>
</gene>
<dbReference type="InterPro" id="IPR004211">
    <property type="entry name" value="Endonuclease_7"/>
</dbReference>
<dbReference type="InterPro" id="IPR038563">
    <property type="entry name" value="Endonuclease_7_sf"/>
</dbReference>
<evidence type="ECO:0000313" key="3">
    <source>
        <dbReference type="Proteomes" id="UP000219482"/>
    </source>
</evidence>